<protein>
    <submittedName>
        <fullName evidence="2">Uncharacterized protein</fullName>
    </submittedName>
</protein>
<feature type="compositionally biased region" description="Low complexity" evidence="1">
    <location>
        <begin position="41"/>
        <end position="53"/>
    </location>
</feature>
<accession>A0A383E1N2</accession>
<organism evidence="2">
    <name type="scientific">marine metagenome</name>
    <dbReference type="NCBI Taxonomy" id="408172"/>
    <lineage>
        <taxon>unclassified sequences</taxon>
        <taxon>metagenomes</taxon>
        <taxon>ecological metagenomes</taxon>
    </lineage>
</organism>
<dbReference type="PROSITE" id="PS51257">
    <property type="entry name" value="PROKAR_LIPOPROTEIN"/>
    <property type="match status" value="1"/>
</dbReference>
<proteinExistence type="predicted"/>
<reference evidence="2" key="1">
    <citation type="submission" date="2018-05" db="EMBL/GenBank/DDBJ databases">
        <authorList>
            <person name="Lanie J.A."/>
            <person name="Ng W.-L."/>
            <person name="Kazmierczak K.M."/>
            <person name="Andrzejewski T.M."/>
            <person name="Davidsen T.M."/>
            <person name="Wayne K.J."/>
            <person name="Tettelin H."/>
            <person name="Glass J.I."/>
            <person name="Rusch D."/>
            <person name="Podicherti R."/>
            <person name="Tsui H.-C.T."/>
            <person name="Winkler M.E."/>
        </authorList>
    </citation>
    <scope>NUCLEOTIDE SEQUENCE</scope>
</reference>
<sequence>MSLKFIILVLLFSAGISLSVACSNDPPEADTNAVESKVNATLTPLPSTITPSPASTPPKTPTEEATVNAPSLNVDQSEATPAQPEPNTSSPIDRLGSAKCNGSGPVKFANSPMRIQDIKLLTPY</sequence>
<feature type="compositionally biased region" description="Polar residues" evidence="1">
    <location>
        <begin position="68"/>
        <end position="91"/>
    </location>
</feature>
<evidence type="ECO:0000313" key="2">
    <source>
        <dbReference type="EMBL" id="SVE50757.1"/>
    </source>
</evidence>
<evidence type="ECO:0000256" key="1">
    <source>
        <dbReference type="SAM" id="MobiDB-lite"/>
    </source>
</evidence>
<feature type="non-terminal residue" evidence="2">
    <location>
        <position position="124"/>
    </location>
</feature>
<feature type="region of interest" description="Disordered" evidence="1">
    <location>
        <begin position="41"/>
        <end position="106"/>
    </location>
</feature>
<dbReference type="AlphaFoldDB" id="A0A383E1N2"/>
<gene>
    <name evidence="2" type="ORF">METZ01_LOCUS503611</name>
</gene>
<dbReference type="EMBL" id="UINC01222118">
    <property type="protein sequence ID" value="SVE50757.1"/>
    <property type="molecule type" value="Genomic_DNA"/>
</dbReference>
<name>A0A383E1N2_9ZZZZ</name>